<organism evidence="2 3">
    <name type="scientific">Diaporthe helianthi</name>
    <dbReference type="NCBI Taxonomy" id="158607"/>
    <lineage>
        <taxon>Eukaryota</taxon>
        <taxon>Fungi</taxon>
        <taxon>Dikarya</taxon>
        <taxon>Ascomycota</taxon>
        <taxon>Pezizomycotina</taxon>
        <taxon>Sordariomycetes</taxon>
        <taxon>Sordariomycetidae</taxon>
        <taxon>Diaporthales</taxon>
        <taxon>Diaporthaceae</taxon>
        <taxon>Diaporthe</taxon>
    </lineage>
</organism>
<evidence type="ECO:0000259" key="1">
    <source>
        <dbReference type="PROSITE" id="PS50011"/>
    </source>
</evidence>
<accession>A0A2P5I8Z4</accession>
<dbReference type="EMBL" id="MAVT02000146">
    <property type="protein sequence ID" value="POS78968.1"/>
    <property type="molecule type" value="Genomic_DNA"/>
</dbReference>
<proteinExistence type="predicted"/>
<dbReference type="Pfam" id="PF00069">
    <property type="entry name" value="Pkinase"/>
    <property type="match status" value="1"/>
</dbReference>
<dbReference type="SUPFAM" id="SSF56112">
    <property type="entry name" value="Protein kinase-like (PK-like)"/>
    <property type="match status" value="1"/>
</dbReference>
<dbReference type="SMART" id="SM00220">
    <property type="entry name" value="S_TKc"/>
    <property type="match status" value="1"/>
</dbReference>
<protein>
    <submittedName>
        <fullName evidence="2">Serine/threonine protein kinase</fullName>
    </submittedName>
</protein>
<dbReference type="PANTHER" id="PTHR24361">
    <property type="entry name" value="MITOGEN-ACTIVATED KINASE KINASE KINASE"/>
    <property type="match status" value="1"/>
</dbReference>
<evidence type="ECO:0000313" key="3">
    <source>
        <dbReference type="Proteomes" id="UP000094444"/>
    </source>
</evidence>
<dbReference type="InterPro" id="IPR000719">
    <property type="entry name" value="Prot_kinase_dom"/>
</dbReference>
<feature type="domain" description="Protein kinase" evidence="1">
    <location>
        <begin position="3"/>
        <end position="318"/>
    </location>
</feature>
<dbReference type="PROSITE" id="PS50011">
    <property type="entry name" value="PROTEIN_KINASE_DOM"/>
    <property type="match status" value="1"/>
</dbReference>
<dbReference type="STRING" id="158607.A0A2P5I8Z4"/>
<dbReference type="Proteomes" id="UP000094444">
    <property type="component" value="Unassembled WGS sequence"/>
</dbReference>
<dbReference type="GO" id="GO:0004674">
    <property type="term" value="F:protein serine/threonine kinase activity"/>
    <property type="evidence" value="ECO:0007669"/>
    <property type="project" value="UniProtKB-KW"/>
</dbReference>
<dbReference type="GO" id="GO:0005524">
    <property type="term" value="F:ATP binding"/>
    <property type="evidence" value="ECO:0007669"/>
    <property type="project" value="InterPro"/>
</dbReference>
<keyword evidence="3" id="KW-1185">Reference proteome</keyword>
<dbReference type="InterPro" id="IPR053235">
    <property type="entry name" value="Ser_Thr_kinase"/>
</dbReference>
<gene>
    <name evidence="2" type="ORF">DHEL01_v202626</name>
</gene>
<keyword evidence="2" id="KW-0723">Serine/threonine-protein kinase</keyword>
<sequence length="321" mass="37025">MMFRHHPPLTALSLGQALQGRLGSYTVYKKVQDTVWLARDQGKEIVVVKSVSGHPRVENERDILKRFQGRSTHIRPLIDEIQDPAKPTTIILRHLDEDLLDASIRKSLNRKEIISVSRSILEALSVLHEDGFVHTDVKPSNVFVNHSNDGSKIRFSEIQLGDFGASYHQESEWAKSATPIGAPMWSSPEVLMEIPWNTATDIWSFGTLVISLIFGGNFNIFRPKTARYGDEDYNVEVVQSQFRYFGPFPYSIREIVNDETLQSVLYLMKLNPPESMTPFSMVTEREVAKEDREFILKIMKMDWRDRPTAKELLEDQWFRKE</sequence>
<keyword evidence="2" id="KW-0808">Transferase</keyword>
<dbReference type="InterPro" id="IPR011009">
    <property type="entry name" value="Kinase-like_dom_sf"/>
</dbReference>
<dbReference type="Gene3D" id="1.10.510.10">
    <property type="entry name" value="Transferase(Phosphotransferase) domain 1"/>
    <property type="match status" value="1"/>
</dbReference>
<dbReference type="PROSITE" id="PS00108">
    <property type="entry name" value="PROTEIN_KINASE_ST"/>
    <property type="match status" value="1"/>
</dbReference>
<name>A0A2P5I8Z4_DIAHE</name>
<dbReference type="AlphaFoldDB" id="A0A2P5I8Z4"/>
<dbReference type="OrthoDB" id="5979581at2759"/>
<evidence type="ECO:0000313" key="2">
    <source>
        <dbReference type="EMBL" id="POS78968.1"/>
    </source>
</evidence>
<comment type="caution">
    <text evidence="2">The sequence shown here is derived from an EMBL/GenBank/DDBJ whole genome shotgun (WGS) entry which is preliminary data.</text>
</comment>
<reference evidence="2" key="1">
    <citation type="submission" date="2017-09" db="EMBL/GenBank/DDBJ databases">
        <title>Polyketide synthases of a Diaporthe helianthi virulent isolate.</title>
        <authorList>
            <person name="Baroncelli R."/>
        </authorList>
    </citation>
    <scope>NUCLEOTIDE SEQUENCE [LARGE SCALE GENOMIC DNA]</scope>
    <source>
        <strain evidence="2">7/96</strain>
    </source>
</reference>
<dbReference type="InParanoid" id="A0A2P5I8Z4"/>
<dbReference type="GO" id="GO:0005737">
    <property type="term" value="C:cytoplasm"/>
    <property type="evidence" value="ECO:0007669"/>
    <property type="project" value="TreeGrafter"/>
</dbReference>
<keyword evidence="2" id="KW-0418">Kinase</keyword>
<dbReference type="InterPro" id="IPR008271">
    <property type="entry name" value="Ser/Thr_kinase_AS"/>
</dbReference>